<accession>A0A6I8UTD2</accession>
<dbReference type="RefSeq" id="XP_001360471.3">
    <property type="nucleotide sequence ID" value="XM_001360434.4"/>
</dbReference>
<dbReference type="Proteomes" id="UP000001819">
    <property type="component" value="Chromosome 3"/>
</dbReference>
<evidence type="ECO:0000313" key="2">
    <source>
        <dbReference type="RefSeq" id="XP_001360471.3"/>
    </source>
</evidence>
<name>A0A6I8UTD2_DROPS</name>
<dbReference type="AlphaFoldDB" id="A0A6I8UTD2"/>
<dbReference type="InParanoid" id="A0A6I8UTD2"/>
<evidence type="ECO:0000313" key="1">
    <source>
        <dbReference type="Proteomes" id="UP000001819"/>
    </source>
</evidence>
<protein>
    <submittedName>
        <fullName evidence="2">Uncharacterized protein</fullName>
    </submittedName>
</protein>
<dbReference type="KEGG" id="dpo:4803813"/>
<keyword evidence="1" id="KW-1185">Reference proteome</keyword>
<proteinExistence type="predicted"/>
<sequence length="164" mass="19191">MYSLPKQVSLGTQTIPQPAPKPICVPLLMVDEDGKKRYCYHGGKCRCETCEKMREQQADELDAQLLAVLPHSRLKLEPALHQVRPKQYRLEAFYAKPELAEYLKKDHEELRKKYRTYYLPDKYYEKNAWRIPGPQQKQTQTDVRIGNYGIDGCPCVEKSLCWDI</sequence>
<organism evidence="1 2">
    <name type="scientific">Drosophila pseudoobscura pseudoobscura</name>
    <name type="common">Fruit fly</name>
    <dbReference type="NCBI Taxonomy" id="46245"/>
    <lineage>
        <taxon>Eukaryota</taxon>
        <taxon>Metazoa</taxon>
        <taxon>Ecdysozoa</taxon>
        <taxon>Arthropoda</taxon>
        <taxon>Hexapoda</taxon>
        <taxon>Insecta</taxon>
        <taxon>Pterygota</taxon>
        <taxon>Neoptera</taxon>
        <taxon>Endopterygota</taxon>
        <taxon>Diptera</taxon>
        <taxon>Brachycera</taxon>
        <taxon>Muscomorpha</taxon>
        <taxon>Ephydroidea</taxon>
        <taxon>Drosophilidae</taxon>
        <taxon>Drosophila</taxon>
        <taxon>Sophophora</taxon>
    </lineage>
</organism>
<reference evidence="1" key="1">
    <citation type="submission" date="2024-06" db="UniProtKB">
        <authorList>
            <consortium name="RefSeq"/>
        </authorList>
    </citation>
    <scope>NUCLEOTIDE SEQUENCE [LARGE SCALE GENOMIC DNA]</scope>
    <source>
        <strain evidence="1">MV2-25</strain>
    </source>
</reference>
<reference evidence="2" key="2">
    <citation type="submission" date="2025-08" db="UniProtKB">
        <authorList>
            <consortium name="RefSeq"/>
        </authorList>
    </citation>
    <scope>IDENTIFICATION</scope>
    <source>
        <strain evidence="2">MV-25-SWS-2005</strain>
        <tissue evidence="2">Whole body</tissue>
    </source>
</reference>
<gene>
    <name evidence="2" type="primary">LOC4803813</name>
</gene>